<dbReference type="GO" id="GO:0051213">
    <property type="term" value="F:dioxygenase activity"/>
    <property type="evidence" value="ECO:0007669"/>
    <property type="project" value="UniProtKB-KW"/>
</dbReference>
<dbReference type="InterPro" id="IPR042098">
    <property type="entry name" value="TauD-like_sf"/>
</dbReference>
<dbReference type="InterPro" id="IPR003819">
    <property type="entry name" value="TauD/TfdA-like"/>
</dbReference>
<name>A0A941EZX9_9ACTN</name>
<feature type="region of interest" description="Disordered" evidence="3">
    <location>
        <begin position="60"/>
        <end position="81"/>
    </location>
</feature>
<keyword evidence="5" id="KW-0223">Dioxygenase</keyword>
<dbReference type="SUPFAM" id="SSF51197">
    <property type="entry name" value="Clavaminate synthase-like"/>
    <property type="match status" value="1"/>
</dbReference>
<organism evidence="5 6">
    <name type="scientific">Actinospica durhamensis</name>
    <dbReference type="NCBI Taxonomy" id="1508375"/>
    <lineage>
        <taxon>Bacteria</taxon>
        <taxon>Bacillati</taxon>
        <taxon>Actinomycetota</taxon>
        <taxon>Actinomycetes</taxon>
        <taxon>Catenulisporales</taxon>
        <taxon>Actinospicaceae</taxon>
        <taxon>Actinospica</taxon>
    </lineage>
</organism>
<evidence type="ECO:0000256" key="1">
    <source>
        <dbReference type="ARBA" id="ARBA00023002"/>
    </source>
</evidence>
<keyword evidence="6" id="KW-1185">Reference proteome</keyword>
<sequence>MTIALDALITKAQKEGWASTSGSIDMLRISAGLLGLTEVPIRHGDPALATLRPIEQIDAPPNSLSARYGTGDQPLHTDGAHLEQPPDLVVLACEGTSATPTRLWMPRRRESERLVMEPEYVRHGIFLVHSGKGSFFSPAAVGVRFRYDPGCMTPCDERARRTAAYFERFLERATEHQWDQPDTILIIDNRRVLHARASAAEEPEREIQRIAYRLKSEA</sequence>
<keyword evidence="1" id="KW-0560">Oxidoreductase</keyword>
<accession>A0A941EZX9</accession>
<proteinExistence type="predicted"/>
<protein>
    <submittedName>
        <fullName evidence="5">TauD/TfdA family dioxygenase</fullName>
    </submittedName>
</protein>
<comment type="caution">
    <text evidence="5">The sequence shown here is derived from an EMBL/GenBank/DDBJ whole genome shotgun (WGS) entry which is preliminary data.</text>
</comment>
<dbReference type="Gene3D" id="3.60.130.10">
    <property type="entry name" value="Clavaminate synthase-like"/>
    <property type="match status" value="1"/>
</dbReference>
<dbReference type="EMBL" id="JAGSOG010000298">
    <property type="protein sequence ID" value="MBR7838524.1"/>
    <property type="molecule type" value="Genomic_DNA"/>
</dbReference>
<feature type="domain" description="TauD/TfdA-like" evidence="4">
    <location>
        <begin position="153"/>
        <end position="210"/>
    </location>
</feature>
<gene>
    <name evidence="5" type="ORF">KDL01_34980</name>
</gene>
<dbReference type="Pfam" id="PF02668">
    <property type="entry name" value="TauD"/>
    <property type="match status" value="1"/>
</dbReference>
<evidence type="ECO:0000256" key="2">
    <source>
        <dbReference type="ARBA" id="ARBA00023004"/>
    </source>
</evidence>
<evidence type="ECO:0000313" key="6">
    <source>
        <dbReference type="Proteomes" id="UP000675781"/>
    </source>
</evidence>
<evidence type="ECO:0000313" key="5">
    <source>
        <dbReference type="EMBL" id="MBR7838524.1"/>
    </source>
</evidence>
<keyword evidence="2" id="KW-0408">Iron</keyword>
<evidence type="ECO:0000256" key="3">
    <source>
        <dbReference type="SAM" id="MobiDB-lite"/>
    </source>
</evidence>
<dbReference type="AlphaFoldDB" id="A0A941EZX9"/>
<dbReference type="Proteomes" id="UP000675781">
    <property type="component" value="Unassembled WGS sequence"/>
</dbReference>
<evidence type="ECO:0000259" key="4">
    <source>
        <dbReference type="Pfam" id="PF02668"/>
    </source>
</evidence>
<dbReference type="RefSeq" id="WP_212532979.1">
    <property type="nucleotide sequence ID" value="NZ_JAGSOG010000298.1"/>
</dbReference>
<reference evidence="5" key="1">
    <citation type="submission" date="2021-04" db="EMBL/GenBank/DDBJ databases">
        <title>Genome based classification of Actinospica acidithermotolerans sp. nov., an actinobacterium isolated from an Indonesian hot spring.</title>
        <authorList>
            <person name="Kusuma A.B."/>
            <person name="Putra K.E."/>
            <person name="Nafisah S."/>
            <person name="Loh J."/>
            <person name="Nouioui I."/>
            <person name="Goodfellow M."/>
        </authorList>
    </citation>
    <scope>NUCLEOTIDE SEQUENCE</scope>
    <source>
        <strain evidence="5">CSCA 57</strain>
    </source>
</reference>